<dbReference type="VEuPathDB" id="AmoebaDB:EHI_109910"/>
<dbReference type="Proteomes" id="UP000078387">
    <property type="component" value="Unassembled WGS sequence"/>
</dbReference>
<dbReference type="VEuPathDB" id="AmoebaDB:EHI8A_004740"/>
<dbReference type="AlphaFoldDB" id="A0A175JQ74"/>
<dbReference type="VEuPathDB" id="AmoebaDB:EHI7A_020370"/>
<protein>
    <submittedName>
        <fullName evidence="1">Uncharacterized protein</fullName>
    </submittedName>
</protein>
<comment type="caution">
    <text evidence="1">The sequence shown here is derived from an EMBL/GenBank/DDBJ whole genome shotgun (WGS) entry which is preliminary data.</text>
</comment>
<dbReference type="VEuPathDB" id="AmoebaDB:EHI5A_019280"/>
<evidence type="ECO:0000313" key="1">
    <source>
        <dbReference type="EMBL" id="GAT95910.1"/>
    </source>
</evidence>
<dbReference type="VEuPathDB" id="AmoebaDB:KM1_013140"/>
<sequence length="767" mass="90709">MEDSTKKLIEILMEPTYKSRIPEEVVADSCIRFIDFRTNKIEKEEDRKQRIQKMIQKYDVKEVFIENIVIVFNQIVSDFKKNENKTEEEKDIPIFTQKHIIEMVETIIQWGVIPNLTKIHVEEDDDEFIGENTFIIKINPKRNTDKLKLIINSILPNIKIENMNIIIKEYMKYIYAAILDIGLDQSELKTLRPFFDLEISVKSLIQLIIQNTEQRNIIQKELFYLITQCNGLIYLLIYFSEKEFQEIPEEMAMFILNQLFLKEDQPLFYSYVLNNYQNLIDSNLLPKNEINLLYFIVLPVSQLEGCMNKSAIQPLKRLNHIICQRELTRTKFSFEEREQIPNEIKIVECFINVANVLFDDFQHKLKQTEFNNEMVLSIIELVKYYHNSILFQDNEEEIKNSIISLSCYYFKLLEDYSDIIKEIQKNESIIQKDELDHDINEIIQKIYLTLSHEQQIQLLLSWSQVITTENDCIIVITLLNKTKQLKENSTEYINIFHMLLEKSPNTNIVMNYISYLMDEWKNSTSIIYHQNTINELLPSIIEKDGSMYSSIIEFLSILPSSTLKSEELERDIENITKNNDNDNMVLLNKLRLELIKQKTLHFNEDKIKIIIKDIINVLLYNTNITLQKLLISNISLISIHINLLPYLLPFINKIDSENSAIVFIELIISILSVKRNEVINEIPSLLNSLLSIKIPHLFPYLSMVFNYLFEFIPTSIYNSLVITYFINLIDFCDFKEESNVNSLLHSLRSLTDAIDINKWFRIYFIRI</sequence>
<organism evidence="1 2">
    <name type="scientific">Entamoeba histolytica</name>
    <dbReference type="NCBI Taxonomy" id="5759"/>
    <lineage>
        <taxon>Eukaryota</taxon>
        <taxon>Amoebozoa</taxon>
        <taxon>Evosea</taxon>
        <taxon>Archamoebae</taxon>
        <taxon>Mastigamoebida</taxon>
        <taxon>Entamoebidae</taxon>
        <taxon>Entamoeba</taxon>
    </lineage>
</organism>
<name>A0A175JQ74_ENTHI</name>
<dbReference type="EMBL" id="BDEQ01000001">
    <property type="protein sequence ID" value="GAT95910.1"/>
    <property type="molecule type" value="Genomic_DNA"/>
</dbReference>
<gene>
    <name evidence="1" type="ORF">CL6EHI_109910</name>
</gene>
<accession>A0A175JQ74</accession>
<evidence type="ECO:0000313" key="2">
    <source>
        <dbReference type="Proteomes" id="UP000078387"/>
    </source>
</evidence>
<reference evidence="1 2" key="1">
    <citation type="submission" date="2016-05" db="EMBL/GenBank/DDBJ databases">
        <title>First whole genome sequencing of Entamoeba histolytica HM1:IMSS-clone-6.</title>
        <authorList>
            <person name="Mukherjee Avik.K."/>
            <person name="Izumyama S."/>
            <person name="Nakada-Tsukui K."/>
            <person name="Nozaki T."/>
        </authorList>
    </citation>
    <scope>NUCLEOTIDE SEQUENCE [LARGE SCALE GENOMIC DNA]</scope>
    <source>
        <strain evidence="1 2">HM1:IMSS clone 6</strain>
    </source>
</reference>
<proteinExistence type="predicted"/>